<protein>
    <submittedName>
        <fullName evidence="6">Lactate 2-monooxygenase</fullName>
    </submittedName>
</protein>
<feature type="region of interest" description="Disordered" evidence="4">
    <location>
        <begin position="408"/>
        <end position="429"/>
    </location>
</feature>
<dbReference type="PROSITE" id="PS00557">
    <property type="entry name" value="FMN_HYDROXY_ACID_DH_1"/>
    <property type="match status" value="1"/>
</dbReference>
<dbReference type="EMBL" id="BAABJV010000001">
    <property type="protein sequence ID" value="GAA4765484.1"/>
    <property type="molecule type" value="Genomic_DNA"/>
</dbReference>
<accession>A0ABP8ZT40</accession>
<evidence type="ECO:0000256" key="3">
    <source>
        <dbReference type="ARBA" id="ARBA00024042"/>
    </source>
</evidence>
<feature type="compositionally biased region" description="Pro residues" evidence="4">
    <location>
        <begin position="420"/>
        <end position="429"/>
    </location>
</feature>
<evidence type="ECO:0000256" key="2">
    <source>
        <dbReference type="ARBA" id="ARBA00023002"/>
    </source>
</evidence>
<dbReference type="PIRSF" id="PIRSF000138">
    <property type="entry name" value="Al-hdrx_acd_dh"/>
    <property type="match status" value="1"/>
</dbReference>
<reference evidence="7" key="1">
    <citation type="journal article" date="2019" name="Int. J. Syst. Evol. Microbiol.">
        <title>The Global Catalogue of Microorganisms (GCM) 10K type strain sequencing project: providing services to taxonomists for standard genome sequencing and annotation.</title>
        <authorList>
            <consortium name="The Broad Institute Genomics Platform"/>
            <consortium name="The Broad Institute Genome Sequencing Center for Infectious Disease"/>
            <person name="Wu L."/>
            <person name="Ma J."/>
        </authorList>
    </citation>
    <scope>NUCLEOTIDE SEQUENCE [LARGE SCALE GENOMIC DNA]</scope>
    <source>
        <strain evidence="7">JCM 18324</strain>
    </source>
</reference>
<keyword evidence="2" id="KW-0560">Oxidoreductase</keyword>
<proteinExistence type="inferred from homology"/>
<dbReference type="InterPro" id="IPR008259">
    <property type="entry name" value="FMN_hydac_DH_AS"/>
</dbReference>
<name>A0ABP8ZT40_9ACTN</name>
<comment type="caution">
    <text evidence="6">The sequence shown here is derived from an EMBL/GenBank/DDBJ whole genome shotgun (WGS) entry which is preliminary data.</text>
</comment>
<evidence type="ECO:0000313" key="6">
    <source>
        <dbReference type="EMBL" id="GAA4765484.1"/>
    </source>
</evidence>
<evidence type="ECO:0000256" key="4">
    <source>
        <dbReference type="SAM" id="MobiDB-lite"/>
    </source>
</evidence>
<dbReference type="Proteomes" id="UP001501147">
    <property type="component" value="Unassembled WGS sequence"/>
</dbReference>
<comment type="cofactor">
    <cofactor evidence="1">
        <name>FMN</name>
        <dbReference type="ChEBI" id="CHEBI:58210"/>
    </cofactor>
</comment>
<dbReference type="PROSITE" id="PS51349">
    <property type="entry name" value="FMN_HYDROXY_ACID_DH_2"/>
    <property type="match status" value="1"/>
</dbReference>
<feature type="domain" description="FMN hydroxy acid dehydrogenase" evidence="5">
    <location>
        <begin position="43"/>
        <end position="422"/>
    </location>
</feature>
<dbReference type="PANTHER" id="PTHR10578:SF143">
    <property type="entry name" value="FMN-DEPENDENT ALPHA-HYDROXY ACID DEHYDROGENASE PB1A11.03"/>
    <property type="match status" value="1"/>
</dbReference>
<dbReference type="PANTHER" id="PTHR10578">
    <property type="entry name" value="S -2-HYDROXY-ACID OXIDASE-RELATED"/>
    <property type="match status" value="1"/>
</dbReference>
<dbReference type="InterPro" id="IPR000262">
    <property type="entry name" value="FMN-dep_DH"/>
</dbReference>
<sequence>MRPLCAPLNPFPLAVRIGVVFATGEEFAMSYTGGYQSQVFADGGSPFPFTVQGLVDAARDILPRPHFDYIAGGAGRERTVVANEDAFARWGLNYRILRDGTGCDPSCTVLGTPMSVPVMLAPAGVADLAHPGAERAAARAAADAGVVQVLSSATSTSLEEVAAAAPRGRRWFQFAWPDDEKLARSLVERAENAGYTALVLQGDCHVAGWRTRELDSGFFPFRHGHGIGNYVSDPRFRELAGIGARPVPGGAALEPAEVPAAAATWNRLYTRPALRPGDLALLRSWTELPVVVKGVCRPDEAALLVDAGADGLVVSNHGGRQLDSGTAALDCLPGVVEAVAGRLPVLFDSGVRTGTDVLIALALGASAVMIGRPWLYGLAVGGQDGVAHVLRCLESEFTGALALTGHRGPGTLSPADLTPVPAPTPGRTR</sequence>
<evidence type="ECO:0000313" key="7">
    <source>
        <dbReference type="Proteomes" id="UP001501147"/>
    </source>
</evidence>
<organism evidence="6 7">
    <name type="scientific">Streptomyces sanyensis</name>
    <dbReference type="NCBI Taxonomy" id="568869"/>
    <lineage>
        <taxon>Bacteria</taxon>
        <taxon>Bacillati</taxon>
        <taxon>Actinomycetota</taxon>
        <taxon>Actinomycetes</taxon>
        <taxon>Kitasatosporales</taxon>
        <taxon>Streptomycetaceae</taxon>
        <taxon>Streptomyces</taxon>
    </lineage>
</organism>
<keyword evidence="7" id="KW-1185">Reference proteome</keyword>
<evidence type="ECO:0000256" key="1">
    <source>
        <dbReference type="ARBA" id="ARBA00001917"/>
    </source>
</evidence>
<dbReference type="InterPro" id="IPR012133">
    <property type="entry name" value="Alpha-hydoxy_acid_DH_FMN"/>
</dbReference>
<dbReference type="InterPro" id="IPR013785">
    <property type="entry name" value="Aldolase_TIM"/>
</dbReference>
<dbReference type="SUPFAM" id="SSF51395">
    <property type="entry name" value="FMN-linked oxidoreductases"/>
    <property type="match status" value="1"/>
</dbReference>
<evidence type="ECO:0000259" key="5">
    <source>
        <dbReference type="PROSITE" id="PS51349"/>
    </source>
</evidence>
<comment type="similarity">
    <text evidence="3">Belongs to the FMN-dependent alpha-hydroxy acid dehydrogenase family.</text>
</comment>
<gene>
    <name evidence="6" type="ORF">GCM10023329_09430</name>
</gene>
<dbReference type="Gene3D" id="3.20.20.70">
    <property type="entry name" value="Aldolase class I"/>
    <property type="match status" value="1"/>
</dbReference>
<dbReference type="InterPro" id="IPR037396">
    <property type="entry name" value="FMN_HAD"/>
</dbReference>
<dbReference type="Pfam" id="PF01070">
    <property type="entry name" value="FMN_dh"/>
    <property type="match status" value="1"/>
</dbReference>